<dbReference type="PANTHER" id="PTHR33790:SF1">
    <property type="entry name" value="PROTEIN EARLY RESPONSIVE TO DEHYDRATION 15"/>
    <property type="match status" value="1"/>
</dbReference>
<dbReference type="Proteomes" id="UP000636800">
    <property type="component" value="Chromosome 6"/>
</dbReference>
<evidence type="ECO:0000313" key="1">
    <source>
        <dbReference type="EMBL" id="KAG0477021.1"/>
    </source>
</evidence>
<organism evidence="1 2">
    <name type="scientific">Vanilla planifolia</name>
    <name type="common">Vanilla</name>
    <dbReference type="NCBI Taxonomy" id="51239"/>
    <lineage>
        <taxon>Eukaryota</taxon>
        <taxon>Viridiplantae</taxon>
        <taxon>Streptophyta</taxon>
        <taxon>Embryophyta</taxon>
        <taxon>Tracheophyta</taxon>
        <taxon>Spermatophyta</taxon>
        <taxon>Magnoliopsida</taxon>
        <taxon>Liliopsida</taxon>
        <taxon>Asparagales</taxon>
        <taxon>Orchidaceae</taxon>
        <taxon>Vanilloideae</taxon>
        <taxon>Vanilleae</taxon>
        <taxon>Vanilla</taxon>
    </lineage>
</organism>
<name>A0A835QP74_VANPL</name>
<reference evidence="1 2" key="1">
    <citation type="journal article" date="2020" name="Nat. Food">
        <title>A phased Vanilla planifolia genome enables genetic improvement of flavour and production.</title>
        <authorList>
            <person name="Hasing T."/>
            <person name="Tang H."/>
            <person name="Brym M."/>
            <person name="Khazi F."/>
            <person name="Huang T."/>
            <person name="Chambers A.H."/>
        </authorList>
    </citation>
    <scope>NUCLEOTIDE SEQUENCE [LARGE SCALE GENOMIC DNA]</scope>
    <source>
        <tissue evidence="1">Leaf</tissue>
    </source>
</reference>
<accession>A0A835QP74</accession>
<dbReference type="PANTHER" id="PTHR33790">
    <property type="entry name" value="OS05G0344200 PROTEIN"/>
    <property type="match status" value="1"/>
</dbReference>
<proteinExistence type="predicted"/>
<protein>
    <recommendedName>
        <fullName evidence="3">Early response to dehydration 15-like protein</fullName>
    </recommendedName>
</protein>
<evidence type="ECO:0008006" key="3">
    <source>
        <dbReference type="Google" id="ProtNLM"/>
    </source>
</evidence>
<gene>
    <name evidence="1" type="ORF">HPP92_013862</name>
</gene>
<dbReference type="EMBL" id="JADCNL010000006">
    <property type="protein sequence ID" value="KAG0477021.1"/>
    <property type="molecule type" value="Genomic_DNA"/>
</dbReference>
<keyword evidence="2" id="KW-1185">Reference proteome</keyword>
<sequence length="136" mass="15901">MVSTLNPYAAPFVPSAFREVEDFSSEWWQLVKSSPWFCDYWLRECFDEEDLKETTQIDPELSDIDEILPLDTDLHSHTALHEEKGTRSKGKMELMAWGADKWAMIRGKTSLGRRCSEKAPKIVRTRVIRRTIQQPR</sequence>
<dbReference type="OrthoDB" id="785563at2759"/>
<dbReference type="InterPro" id="IPR040414">
    <property type="entry name" value="CID1/CID2"/>
</dbReference>
<dbReference type="AlphaFoldDB" id="A0A835QP74"/>
<evidence type="ECO:0000313" key="2">
    <source>
        <dbReference type="Proteomes" id="UP000636800"/>
    </source>
</evidence>
<comment type="caution">
    <text evidence="1">The sequence shown here is derived from an EMBL/GenBank/DDBJ whole genome shotgun (WGS) entry which is preliminary data.</text>
</comment>